<keyword evidence="9 15" id="KW-0482">Metalloprotease</keyword>
<evidence type="ECO:0000256" key="9">
    <source>
        <dbReference type="ARBA" id="ARBA00023049"/>
    </source>
</evidence>
<feature type="domain" description="Peptidase M12A" evidence="17">
    <location>
        <begin position="148"/>
        <end position="345"/>
    </location>
</feature>
<dbReference type="AlphaFoldDB" id="A0A6A4SRE1"/>
<dbReference type="EMBL" id="VEVO01000011">
    <property type="protein sequence ID" value="KAF0034688.1"/>
    <property type="molecule type" value="Genomic_DNA"/>
</dbReference>
<name>A0A6A4SRE1_SCOMX</name>
<keyword evidence="12" id="KW-0325">Glycoprotein</keyword>
<evidence type="ECO:0000256" key="14">
    <source>
        <dbReference type="ARBA" id="ARBA00024324"/>
    </source>
</evidence>
<dbReference type="FunFam" id="3.40.390.10:FF:000040">
    <property type="entry name" value="Metalloendopeptidase"/>
    <property type="match status" value="1"/>
</dbReference>
<sequence>MHKAFCSIYVPVTKLCLGLRGPINLFEKELNYNCPANSVITGVYSNYNHNHEDRSWYFQCCTTDQLITFECRESPKVNYFNEDFNWRVPGDNFLTGVQTHSKNNDGDHRWSFNYCRAIIQVGQTINSQILTANSPIENHLTEGDVFVPATRSANICTDCRWPKSSGLVQVPYTLSDSFSSSDKVTIEKAIEEFHLSTCVRFVPRILQTSYVSIVKGEGCFSEVGRTGSPQTLSLGAGCINNGIIQHELLHALGFWHEQNRSDRDIYVEIHSDNIEDGRQLNFNKRETDNLNVPYEYSSVMHYGSRDFSKNGRETITPIISTAAIGQRVGMTENDILKVNKLYSCQAYLHKNGEWDNQLEDVLSRQCASGQTVSGITSFHNNDKNDRLWGISCKAFVETRTCQWSNFVNDYWGSVDFKCADNKVIAGVYSDHSTILTDRKWKFYCCSATNFSTFNCKDTPVINYYDEYFSWKVASSNYLTGEIRNYPSVKASLFMFSVFSSTEIADGVSATARGQLSEATFQEKQPDEMLTCHIGYCTISA</sequence>
<comment type="caution">
    <text evidence="15">Lacks conserved residue(s) required for the propagation of feature annotation.</text>
</comment>
<dbReference type="SUPFAM" id="SSF55486">
    <property type="entry name" value="Metalloproteases ('zincins'), catalytic domain"/>
    <property type="match status" value="1"/>
</dbReference>
<dbReference type="Pfam" id="PF01400">
    <property type="entry name" value="Astacin"/>
    <property type="match status" value="1"/>
</dbReference>
<reference evidence="18 19" key="1">
    <citation type="submission" date="2019-06" db="EMBL/GenBank/DDBJ databases">
        <title>Draft genomes of female and male turbot (Scophthalmus maximus).</title>
        <authorList>
            <person name="Xu H."/>
            <person name="Xu X.-W."/>
            <person name="Shao C."/>
            <person name="Chen S."/>
        </authorList>
    </citation>
    <scope>NUCLEOTIDE SEQUENCE [LARGE SCALE GENOMIC DNA]</scope>
    <source>
        <strain evidence="18">Ysfricsl-2016a</strain>
        <tissue evidence="18">Blood</tissue>
    </source>
</reference>
<keyword evidence="7 15" id="KW-0378">Hydrolase</keyword>
<dbReference type="Proteomes" id="UP000438429">
    <property type="component" value="Unassembled WGS sequence"/>
</dbReference>
<comment type="subcellular location">
    <subcellularLocation>
        <location evidence="1">Secreted</location>
    </subcellularLocation>
    <subcellularLocation>
        <location evidence="14">Zymogen granule</location>
    </subcellularLocation>
</comment>
<evidence type="ECO:0000256" key="7">
    <source>
        <dbReference type="ARBA" id="ARBA00022801"/>
    </source>
</evidence>
<comment type="similarity">
    <text evidence="2">Belongs to the dermatopontin family.</text>
</comment>
<dbReference type="PRINTS" id="PR00480">
    <property type="entry name" value="ASTACIN"/>
</dbReference>
<evidence type="ECO:0000256" key="2">
    <source>
        <dbReference type="ARBA" id="ARBA00008712"/>
    </source>
</evidence>
<dbReference type="GO" id="GO:0042588">
    <property type="term" value="C:zymogen granule"/>
    <property type="evidence" value="ECO:0007669"/>
    <property type="project" value="UniProtKB-SubCell"/>
</dbReference>
<keyword evidence="8 15" id="KW-0862">Zinc</keyword>
<dbReference type="GO" id="GO:0005576">
    <property type="term" value="C:extracellular region"/>
    <property type="evidence" value="ECO:0007669"/>
    <property type="project" value="UniProtKB-SubCell"/>
</dbReference>
<organism evidence="18 19">
    <name type="scientific">Scophthalmus maximus</name>
    <name type="common">Turbot</name>
    <name type="synonym">Psetta maxima</name>
    <dbReference type="NCBI Taxonomy" id="52904"/>
    <lineage>
        <taxon>Eukaryota</taxon>
        <taxon>Metazoa</taxon>
        <taxon>Chordata</taxon>
        <taxon>Craniata</taxon>
        <taxon>Vertebrata</taxon>
        <taxon>Euteleostomi</taxon>
        <taxon>Actinopterygii</taxon>
        <taxon>Neopterygii</taxon>
        <taxon>Teleostei</taxon>
        <taxon>Neoteleostei</taxon>
        <taxon>Acanthomorphata</taxon>
        <taxon>Carangaria</taxon>
        <taxon>Pleuronectiformes</taxon>
        <taxon>Pleuronectoidei</taxon>
        <taxon>Scophthalmidae</taxon>
        <taxon>Scophthalmus</taxon>
    </lineage>
</organism>
<protein>
    <recommendedName>
        <fullName evidence="16">Metalloendopeptidase</fullName>
        <ecNumber evidence="16">3.4.24.-</ecNumber>
    </recommendedName>
</protein>
<evidence type="ECO:0000313" key="19">
    <source>
        <dbReference type="Proteomes" id="UP000438429"/>
    </source>
</evidence>
<dbReference type="InterPro" id="IPR026645">
    <property type="entry name" value="Dermatopontin"/>
</dbReference>
<dbReference type="PANTHER" id="PTHR10127">
    <property type="entry name" value="DISCOIDIN, CUB, EGF, LAMININ , AND ZINC METALLOPROTEASE DOMAIN CONTAINING"/>
    <property type="match status" value="1"/>
</dbReference>
<evidence type="ECO:0000259" key="17">
    <source>
        <dbReference type="PROSITE" id="PS51864"/>
    </source>
</evidence>
<evidence type="ECO:0000256" key="3">
    <source>
        <dbReference type="ARBA" id="ARBA00022525"/>
    </source>
</evidence>
<evidence type="ECO:0000256" key="1">
    <source>
        <dbReference type="ARBA" id="ARBA00004613"/>
    </source>
</evidence>
<evidence type="ECO:0000313" key="18">
    <source>
        <dbReference type="EMBL" id="KAF0034688.1"/>
    </source>
</evidence>
<keyword evidence="11" id="KW-1015">Disulfide bond</keyword>
<evidence type="ECO:0000256" key="5">
    <source>
        <dbReference type="ARBA" id="ARBA00022723"/>
    </source>
</evidence>
<dbReference type="PROSITE" id="PS51864">
    <property type="entry name" value="ASTACIN"/>
    <property type="match status" value="1"/>
</dbReference>
<evidence type="ECO:0000256" key="10">
    <source>
        <dbReference type="ARBA" id="ARBA00023145"/>
    </source>
</evidence>
<feature type="binding site" evidence="15">
    <location>
        <position position="246"/>
    </location>
    <ligand>
        <name>Zn(2+)</name>
        <dbReference type="ChEBI" id="CHEBI:29105"/>
        <note>catalytic</note>
    </ligand>
</feature>
<evidence type="ECO:0000256" key="13">
    <source>
        <dbReference type="ARBA" id="ARBA00023329"/>
    </source>
</evidence>
<proteinExistence type="inferred from homology"/>
<evidence type="ECO:0000256" key="11">
    <source>
        <dbReference type="ARBA" id="ARBA00023157"/>
    </source>
</evidence>
<dbReference type="GO" id="GO:0008270">
    <property type="term" value="F:zinc ion binding"/>
    <property type="evidence" value="ECO:0007669"/>
    <property type="project" value="UniProtKB-UniRule"/>
</dbReference>
<evidence type="ECO:0000256" key="4">
    <source>
        <dbReference type="ARBA" id="ARBA00022670"/>
    </source>
</evidence>
<gene>
    <name evidence="18" type="ORF">F2P81_012446</name>
</gene>
<evidence type="ECO:0000256" key="16">
    <source>
        <dbReference type="RuleBase" id="RU361183"/>
    </source>
</evidence>
<keyword evidence="3" id="KW-0964">Secreted</keyword>
<feature type="binding site" evidence="15">
    <location>
        <position position="250"/>
    </location>
    <ligand>
        <name>Zn(2+)</name>
        <dbReference type="ChEBI" id="CHEBI:29105"/>
        <note>catalytic</note>
    </ligand>
</feature>
<evidence type="ECO:0000256" key="6">
    <source>
        <dbReference type="ARBA" id="ARBA00022729"/>
    </source>
</evidence>
<feature type="binding site" evidence="15">
    <location>
        <position position="256"/>
    </location>
    <ligand>
        <name>Zn(2+)</name>
        <dbReference type="ChEBI" id="CHEBI:29105"/>
        <note>catalytic</note>
    </ligand>
</feature>
<comment type="caution">
    <text evidence="18">The sequence shown here is derived from an EMBL/GenBank/DDBJ whole genome shotgun (WGS) entry which is preliminary data.</text>
</comment>
<comment type="cofactor">
    <cofactor evidence="15 16">
        <name>Zn(2+)</name>
        <dbReference type="ChEBI" id="CHEBI:29105"/>
    </cofactor>
    <text evidence="15 16">Binds 1 zinc ion per subunit.</text>
</comment>
<dbReference type="InterPro" id="IPR006026">
    <property type="entry name" value="Peptidase_Metallo"/>
</dbReference>
<evidence type="ECO:0000256" key="12">
    <source>
        <dbReference type="ARBA" id="ARBA00023180"/>
    </source>
</evidence>
<dbReference type="Pfam" id="PF14704">
    <property type="entry name" value="DERM"/>
    <property type="match status" value="2"/>
</dbReference>
<accession>A0A6A4SRE1</accession>
<keyword evidence="4 15" id="KW-0645">Protease</keyword>
<dbReference type="PANTHER" id="PTHR10127:SF780">
    <property type="entry name" value="METALLOENDOPEPTIDASE"/>
    <property type="match status" value="1"/>
</dbReference>
<keyword evidence="6" id="KW-0732">Signal</keyword>
<keyword evidence="10" id="KW-0865">Zymogen</keyword>
<dbReference type="SMART" id="SM00235">
    <property type="entry name" value="ZnMc"/>
    <property type="match status" value="1"/>
</dbReference>
<dbReference type="InterPro" id="IPR024079">
    <property type="entry name" value="MetalloPept_cat_dom_sf"/>
</dbReference>
<feature type="active site" evidence="15">
    <location>
        <position position="247"/>
    </location>
</feature>
<dbReference type="Gene3D" id="3.40.390.10">
    <property type="entry name" value="Collagenase (Catalytic Domain)"/>
    <property type="match status" value="1"/>
</dbReference>
<dbReference type="GO" id="GO:0004222">
    <property type="term" value="F:metalloendopeptidase activity"/>
    <property type="evidence" value="ECO:0007669"/>
    <property type="project" value="UniProtKB-UniRule"/>
</dbReference>
<dbReference type="GO" id="GO:0006508">
    <property type="term" value="P:proteolysis"/>
    <property type="evidence" value="ECO:0007669"/>
    <property type="project" value="UniProtKB-KW"/>
</dbReference>
<evidence type="ECO:0000256" key="8">
    <source>
        <dbReference type="ARBA" id="ARBA00022833"/>
    </source>
</evidence>
<dbReference type="EC" id="3.4.24.-" evidence="16"/>
<dbReference type="InterPro" id="IPR001506">
    <property type="entry name" value="Peptidase_M12A"/>
</dbReference>
<evidence type="ECO:0000256" key="15">
    <source>
        <dbReference type="PROSITE-ProRule" id="PRU01211"/>
    </source>
</evidence>
<keyword evidence="13" id="KW-0968">Cytoplasmic vesicle</keyword>
<keyword evidence="5 15" id="KW-0479">Metal-binding</keyword>